<dbReference type="EMBL" id="JBJQOH010000007">
    <property type="protein sequence ID" value="KAL3680929.1"/>
    <property type="molecule type" value="Genomic_DNA"/>
</dbReference>
<keyword evidence="2" id="KW-1185">Reference proteome</keyword>
<accession>A0ABD3GUU5</accession>
<organism evidence="1 2">
    <name type="scientific">Riccia sorocarpa</name>
    <dbReference type="NCBI Taxonomy" id="122646"/>
    <lineage>
        <taxon>Eukaryota</taxon>
        <taxon>Viridiplantae</taxon>
        <taxon>Streptophyta</taxon>
        <taxon>Embryophyta</taxon>
        <taxon>Marchantiophyta</taxon>
        <taxon>Marchantiopsida</taxon>
        <taxon>Marchantiidae</taxon>
        <taxon>Marchantiales</taxon>
        <taxon>Ricciaceae</taxon>
        <taxon>Riccia</taxon>
    </lineage>
</organism>
<dbReference type="Proteomes" id="UP001633002">
    <property type="component" value="Unassembled WGS sequence"/>
</dbReference>
<comment type="caution">
    <text evidence="1">The sequence shown here is derived from an EMBL/GenBank/DDBJ whole genome shotgun (WGS) entry which is preliminary data.</text>
</comment>
<protein>
    <submittedName>
        <fullName evidence="1">Uncharacterized protein</fullName>
    </submittedName>
</protein>
<name>A0ABD3GUU5_9MARC</name>
<reference evidence="1 2" key="1">
    <citation type="submission" date="2024-09" db="EMBL/GenBank/DDBJ databases">
        <title>Chromosome-scale assembly of Riccia sorocarpa.</title>
        <authorList>
            <person name="Paukszto L."/>
        </authorList>
    </citation>
    <scope>NUCLEOTIDE SEQUENCE [LARGE SCALE GENOMIC DNA]</scope>
    <source>
        <strain evidence="1">LP-2024</strain>
        <tissue evidence="1">Aerial parts of the thallus</tissue>
    </source>
</reference>
<sequence>MVGLSHIHADHHTGLASILSLKVSWENEQDASGQGSTRVENYSNLGFVRVSNQEKGPIEKRTAGGQLGSSWLQSGFNLQAGLDEQGRQKLKNALSSLGLTTVTFNP</sequence>
<dbReference type="AlphaFoldDB" id="A0ABD3GUU5"/>
<proteinExistence type="predicted"/>
<evidence type="ECO:0000313" key="2">
    <source>
        <dbReference type="Proteomes" id="UP001633002"/>
    </source>
</evidence>
<evidence type="ECO:0000313" key="1">
    <source>
        <dbReference type="EMBL" id="KAL3680929.1"/>
    </source>
</evidence>
<gene>
    <name evidence="1" type="ORF">R1sor_023885</name>
</gene>